<organism evidence="1 2">
    <name type="scientific">Proteus penneri</name>
    <dbReference type="NCBI Taxonomy" id="102862"/>
    <lineage>
        <taxon>Bacteria</taxon>
        <taxon>Pseudomonadati</taxon>
        <taxon>Pseudomonadota</taxon>
        <taxon>Gammaproteobacteria</taxon>
        <taxon>Enterobacterales</taxon>
        <taxon>Morganellaceae</taxon>
        <taxon>Proteus</taxon>
    </lineage>
</organism>
<reference evidence="2" key="1">
    <citation type="submission" date="2015-06" db="EMBL/GenBank/DDBJ databases">
        <authorList>
            <person name="Urmite Genomes"/>
        </authorList>
    </citation>
    <scope>NUCLEOTIDE SEQUENCE [LARGE SCALE GENOMIC DNA]</scope>
    <source>
        <strain evidence="2">CSUR P1867</strain>
    </source>
</reference>
<dbReference type="AlphaFoldDB" id="A0A0G4Q2Q6"/>
<dbReference type="EMBL" id="CVRY01000002">
    <property type="protein sequence ID" value="CRL60217.1"/>
    <property type="molecule type" value="Genomic_DNA"/>
</dbReference>
<name>A0A0G4Q2Q6_9GAMM</name>
<evidence type="ECO:0000313" key="1">
    <source>
        <dbReference type="EMBL" id="CRL60217.1"/>
    </source>
</evidence>
<evidence type="ECO:0000313" key="2">
    <source>
        <dbReference type="Proteomes" id="UP000183920"/>
    </source>
</evidence>
<gene>
    <name evidence="1" type="ORF">BN1804_00817</name>
</gene>
<accession>A0A0G4Q2Q6</accession>
<protein>
    <submittedName>
        <fullName evidence="1">Uncharacterized protein</fullName>
    </submittedName>
</protein>
<dbReference type="Proteomes" id="UP000183920">
    <property type="component" value="Unassembled WGS sequence"/>
</dbReference>
<sequence length="34" mass="4131">MHVLSERQEMIIQALNNREFLMKPITQDKFNELL</sequence>
<proteinExistence type="predicted"/>